<evidence type="ECO:0000313" key="3">
    <source>
        <dbReference type="Proteomes" id="UP000639516"/>
    </source>
</evidence>
<keyword evidence="3" id="KW-1185">Reference proteome</keyword>
<protein>
    <submittedName>
        <fullName evidence="2">Uncharacterized protein</fullName>
    </submittedName>
</protein>
<dbReference type="RefSeq" id="WP_188096376.1">
    <property type="nucleotide sequence ID" value="NZ_JAANIH010000003.1"/>
</dbReference>
<organism evidence="2 3">
    <name type="scientific">Bradyrhizobium campsiandrae</name>
    <dbReference type="NCBI Taxonomy" id="1729892"/>
    <lineage>
        <taxon>Bacteria</taxon>
        <taxon>Pseudomonadati</taxon>
        <taxon>Pseudomonadota</taxon>
        <taxon>Alphaproteobacteria</taxon>
        <taxon>Hyphomicrobiales</taxon>
        <taxon>Nitrobacteraceae</taxon>
        <taxon>Bradyrhizobium</taxon>
    </lineage>
</organism>
<name>A0ABR7U7W2_9BRAD</name>
<sequence length="236" mass="24912">MRNGSYVVAPISGEAQTEDLYSDASGSNRTPGAIANPNNYLVVPRLHDEASARRVADTIAGVQKVGALPALAPIAHSFEPDGPEDLQRHPRWGIPPDSFVKAYVGPASDQFGYVLGAAGLPRELAEAGGGIHNLYSWLNNRKIDVSGKYFLTKSNEANIAQGYAAGAAARRSPTAYNDYGYPTPSQDPANTGGDGKGVLSFPASLAGVNPDEPSPAAWPPKTDAPIRYLSSYRAPY</sequence>
<gene>
    <name evidence="2" type="ORF">HA482_18185</name>
</gene>
<feature type="region of interest" description="Disordered" evidence="1">
    <location>
        <begin position="176"/>
        <end position="223"/>
    </location>
</feature>
<proteinExistence type="predicted"/>
<dbReference type="Proteomes" id="UP000639516">
    <property type="component" value="Unassembled WGS sequence"/>
</dbReference>
<evidence type="ECO:0000313" key="2">
    <source>
        <dbReference type="EMBL" id="MBC9980135.1"/>
    </source>
</evidence>
<accession>A0ABR7U7W2</accession>
<dbReference type="EMBL" id="JAATTO010000024">
    <property type="protein sequence ID" value="MBC9980135.1"/>
    <property type="molecule type" value="Genomic_DNA"/>
</dbReference>
<reference evidence="2 3" key="1">
    <citation type="journal article" date="2020" name="Arch. Microbiol.">
        <title>Bradyrhizobium campsiandrae sp. nov., a nitrogen-fixing bacterial strain isolated from a native leguminous tree from the Amazon adapted to flooded conditions.</title>
        <authorList>
            <person name="Cabral Michel D."/>
            <person name="Martins da Costa E."/>
            <person name="Azarias Guimaraes A."/>
            <person name="Soares de Carvalho T."/>
            <person name="Santos de Castro Caputo P."/>
            <person name="Willems A."/>
            <person name="de Souza Moreira F.M."/>
        </authorList>
    </citation>
    <scope>NUCLEOTIDE SEQUENCE [LARGE SCALE GENOMIC DNA]</scope>
    <source>
        <strain evidence="3">INPA 384B</strain>
    </source>
</reference>
<evidence type="ECO:0000256" key="1">
    <source>
        <dbReference type="SAM" id="MobiDB-lite"/>
    </source>
</evidence>
<comment type="caution">
    <text evidence="2">The sequence shown here is derived from an EMBL/GenBank/DDBJ whole genome shotgun (WGS) entry which is preliminary data.</text>
</comment>